<dbReference type="GO" id="GO:0005634">
    <property type="term" value="C:nucleus"/>
    <property type="evidence" value="ECO:0007669"/>
    <property type="project" value="UniProtKB-SubCell"/>
</dbReference>
<dbReference type="PANTHER" id="PTHR23204">
    <property type="entry name" value="CLEAVAGE AND POLYADENYLATION SPECIFIC FACTOR"/>
    <property type="match status" value="1"/>
</dbReference>
<dbReference type="SUPFAM" id="SSF54928">
    <property type="entry name" value="RNA-binding domain, RBD"/>
    <property type="match status" value="1"/>
</dbReference>
<feature type="domain" description="RRM" evidence="9">
    <location>
        <begin position="102"/>
        <end position="182"/>
    </location>
</feature>
<feature type="compositionally biased region" description="Pro residues" evidence="8">
    <location>
        <begin position="250"/>
        <end position="261"/>
    </location>
</feature>
<dbReference type="InterPro" id="IPR035979">
    <property type="entry name" value="RBD_domain_sf"/>
</dbReference>
<feature type="compositionally biased region" description="Basic and acidic residues" evidence="8">
    <location>
        <begin position="557"/>
        <end position="569"/>
    </location>
</feature>
<feature type="compositionally biased region" description="Basic residues" evidence="8">
    <location>
        <begin position="570"/>
        <end position="579"/>
    </location>
</feature>
<organism evidence="10">
    <name type="scientific">Triatoma infestans</name>
    <name type="common">Assassin bug</name>
    <dbReference type="NCBI Taxonomy" id="30076"/>
    <lineage>
        <taxon>Eukaryota</taxon>
        <taxon>Metazoa</taxon>
        <taxon>Ecdysozoa</taxon>
        <taxon>Arthropoda</taxon>
        <taxon>Hexapoda</taxon>
        <taxon>Insecta</taxon>
        <taxon>Pterygota</taxon>
        <taxon>Neoptera</taxon>
        <taxon>Paraneoptera</taxon>
        <taxon>Hemiptera</taxon>
        <taxon>Heteroptera</taxon>
        <taxon>Panheteroptera</taxon>
        <taxon>Cimicomorpha</taxon>
        <taxon>Reduviidae</taxon>
        <taxon>Triatominae</taxon>
        <taxon>Triatoma</taxon>
    </lineage>
</organism>
<feature type="region of interest" description="Disordered" evidence="8">
    <location>
        <begin position="550"/>
        <end position="717"/>
    </location>
</feature>
<sequence length="717" mass="80136">MADNVDIDLYAEDIEQDFTQEEFGADGLDLYDDVIASAPLKNASSEVNKVPNNTSTGIVSGGQTSNRPENNALTCVNHLTTGNATSNLAPPGPYSSYSGRKYQLYVGNLTWWTTDQDITDAIISLGIQDFIEVKFFENRSNGQSKGFCIVSFGSEQSMRLCMDKLPKKELHGQAPIVTYTSKQALNQFEAQTKARPTPTNQTTNQSRLPTHPGSAGINQSPRMIMGPPQIRNRMPPPGMNPGGPRVLQPGGPPHMGGPPGTPSNQQHINFHNTWQNGIRQNGPPRPQGPPQQIQPQRPGGPPPGMQYQGPPPPGQGIPPRGPPPGIPGGPPPDQRGPPPRPDWNRPPGMQNPGGFMPHQQGVPGMQNMPTPGQGPMNRGPSGPIPPPQISGGPGSTNANTTHSHVQSTFFPQSSGTAHQGPPHQVSQQGPPQGPPQSQHGPSHAIPPHNYHNGPPLTQRIHPFVGGPSASEHRSEPPALSEAEFEEIMSRNRTVSSSAIARAVSDAAAGEFASAIETLVTAISLIKQSKAANDDRCKILVSSLQDTLHGVETKSYGSRRDRSRSRERERAHRRSRRDRSRSREYRERSRERDRDRDRDRERDKERYYADNYSRERSRSRERDRDREYRERSREDSSSRQNVRPRLKSPEPPESNSTASKSRYYDERYRERDRDRERERERERERDNSRREPERERDRERDRERERERAESSHRSSRH</sequence>
<evidence type="ECO:0000256" key="2">
    <source>
        <dbReference type="ARBA" id="ARBA00006265"/>
    </source>
</evidence>
<dbReference type="PROSITE" id="PS50102">
    <property type="entry name" value="RRM"/>
    <property type="match status" value="1"/>
</dbReference>
<dbReference type="EMBL" id="GBBI01003216">
    <property type="protein sequence ID" value="JAC15496.1"/>
    <property type="molecule type" value="mRNA"/>
</dbReference>
<dbReference type="GO" id="GO:0003723">
    <property type="term" value="F:RNA binding"/>
    <property type="evidence" value="ECO:0007669"/>
    <property type="project" value="UniProtKB-UniRule"/>
</dbReference>
<feature type="compositionally biased region" description="Polar residues" evidence="8">
    <location>
        <begin position="263"/>
        <end position="276"/>
    </location>
</feature>
<protein>
    <recommendedName>
        <fullName evidence="3">Cleavage and polyadenylation specificity factor subunit 6</fullName>
    </recommendedName>
</protein>
<dbReference type="InterPro" id="IPR034769">
    <property type="entry name" value="CPSF6_RRM"/>
</dbReference>
<feature type="region of interest" description="Disordered" evidence="8">
    <location>
        <begin position="45"/>
        <end position="69"/>
    </location>
</feature>
<evidence type="ECO:0000256" key="6">
    <source>
        <dbReference type="ARBA" id="ARBA00023242"/>
    </source>
</evidence>
<dbReference type="InterPro" id="IPR000504">
    <property type="entry name" value="RRM_dom"/>
</dbReference>
<dbReference type="Pfam" id="PF00076">
    <property type="entry name" value="RRM_1"/>
    <property type="match status" value="1"/>
</dbReference>
<dbReference type="GO" id="GO:0006397">
    <property type="term" value="P:mRNA processing"/>
    <property type="evidence" value="ECO:0007669"/>
    <property type="project" value="UniProtKB-KW"/>
</dbReference>
<evidence type="ECO:0000259" key="9">
    <source>
        <dbReference type="PROSITE" id="PS50102"/>
    </source>
</evidence>
<feature type="region of interest" description="Disordered" evidence="8">
    <location>
        <begin position="191"/>
        <end position="481"/>
    </location>
</feature>
<keyword evidence="5 7" id="KW-0694">RNA-binding</keyword>
<feature type="compositionally biased region" description="Pro residues" evidence="8">
    <location>
        <begin position="298"/>
        <end position="341"/>
    </location>
</feature>
<keyword evidence="4" id="KW-0507">mRNA processing</keyword>
<dbReference type="InterPro" id="IPR057951">
    <property type="entry name" value="CPSF6/7_RSLD_N"/>
</dbReference>
<comment type="similarity">
    <text evidence="2">Belongs to the RRM CPSF6/7 family.</text>
</comment>
<evidence type="ECO:0000256" key="1">
    <source>
        <dbReference type="ARBA" id="ARBA00004123"/>
    </source>
</evidence>
<dbReference type="InterPro" id="IPR012677">
    <property type="entry name" value="Nucleotide-bd_a/b_plait_sf"/>
</dbReference>
<keyword evidence="6" id="KW-0539">Nucleus</keyword>
<feature type="compositionally biased region" description="Basic and acidic residues" evidence="8">
    <location>
        <begin position="580"/>
        <end position="636"/>
    </location>
</feature>
<proteinExistence type="evidence at transcript level"/>
<evidence type="ECO:0000256" key="7">
    <source>
        <dbReference type="PROSITE-ProRule" id="PRU00176"/>
    </source>
</evidence>
<feature type="compositionally biased region" description="Basic and acidic residues" evidence="8">
    <location>
        <begin position="661"/>
        <end position="717"/>
    </location>
</feature>
<dbReference type="CDD" id="cd12643">
    <property type="entry name" value="RRM_CFIm68"/>
    <property type="match status" value="1"/>
</dbReference>
<dbReference type="Pfam" id="PF25524">
    <property type="entry name" value="RSLD_CPSF6"/>
    <property type="match status" value="1"/>
</dbReference>
<evidence type="ECO:0000256" key="3">
    <source>
        <dbReference type="ARBA" id="ARBA00016259"/>
    </source>
</evidence>
<dbReference type="InterPro" id="IPR034772">
    <property type="entry name" value="CPSF6/7"/>
</dbReference>
<dbReference type="Gene3D" id="3.30.70.330">
    <property type="match status" value="1"/>
</dbReference>
<evidence type="ECO:0000313" key="10">
    <source>
        <dbReference type="EMBL" id="JAC15496.1"/>
    </source>
</evidence>
<feature type="compositionally biased region" description="Low complexity" evidence="8">
    <location>
        <begin position="418"/>
        <end position="443"/>
    </location>
</feature>
<evidence type="ECO:0000256" key="8">
    <source>
        <dbReference type="SAM" id="MobiDB-lite"/>
    </source>
</evidence>
<dbReference type="AlphaFoldDB" id="A0A023F311"/>
<evidence type="ECO:0000256" key="5">
    <source>
        <dbReference type="ARBA" id="ARBA00022884"/>
    </source>
</evidence>
<name>A0A023F311_TRIIF</name>
<comment type="subcellular location">
    <subcellularLocation>
        <location evidence="1">Nucleus</location>
    </subcellularLocation>
</comment>
<feature type="compositionally biased region" description="Polar residues" evidence="8">
    <location>
        <begin position="396"/>
        <end position="417"/>
    </location>
</feature>
<feature type="compositionally biased region" description="Polar residues" evidence="8">
    <location>
        <begin position="197"/>
        <end position="208"/>
    </location>
</feature>
<dbReference type="SMART" id="SM00360">
    <property type="entry name" value="RRM"/>
    <property type="match status" value="1"/>
</dbReference>
<accession>A0A023F311</accession>
<evidence type="ECO:0000256" key="4">
    <source>
        <dbReference type="ARBA" id="ARBA00022664"/>
    </source>
</evidence>
<reference evidence="10" key="1">
    <citation type="journal article" date="2014" name="PLoS Negl. Trop. Dis.">
        <title>An updated insight into the Sialotranscriptome of Triatoma infestans: developmental stage and geographic variations.</title>
        <authorList>
            <person name="Schwarz A."/>
            <person name="Medrano-Mercado N."/>
            <person name="Schaub G.A."/>
            <person name="Struchiner C.J."/>
            <person name="Bargues M.D."/>
            <person name="Levy M.Z."/>
            <person name="Ribeiro J.M."/>
        </authorList>
    </citation>
    <scope>NUCLEOTIDE SEQUENCE</scope>
    <source>
        <strain evidence="10">Chile</strain>
        <tissue evidence="10">Salivary glands</tissue>
    </source>
</reference>